<evidence type="ECO:0000313" key="6">
    <source>
        <dbReference type="Proteomes" id="UP000596660"/>
    </source>
</evidence>
<dbReference type="KEGG" id="cqi:110713839"/>
<dbReference type="InterPro" id="IPR015202">
    <property type="entry name" value="GO-like_E_set"/>
</dbReference>
<evidence type="ECO:0000313" key="5">
    <source>
        <dbReference type="EnsemblPlants" id="AUR62026448-RA:cds"/>
    </source>
</evidence>
<dbReference type="Gramene" id="AUR62026448-RA">
    <property type="protein sequence ID" value="AUR62026448-RA:cds"/>
    <property type="gene ID" value="AUR62026448"/>
</dbReference>
<gene>
    <name evidence="5" type="primary">LOC110713839</name>
</gene>
<feature type="signal peptide" evidence="2">
    <location>
        <begin position="1"/>
        <end position="24"/>
    </location>
</feature>
<evidence type="ECO:0000256" key="1">
    <source>
        <dbReference type="ARBA" id="ARBA00022729"/>
    </source>
</evidence>
<feature type="domain" description="Glyoxal oxidase N-terminal" evidence="3">
    <location>
        <begin position="64"/>
        <end position="454"/>
    </location>
</feature>
<keyword evidence="6" id="KW-1185">Reference proteome</keyword>
<feature type="chain" id="PRO_5030688012" evidence="2">
    <location>
        <begin position="25"/>
        <end position="585"/>
    </location>
</feature>
<dbReference type="Gene3D" id="2.60.40.10">
    <property type="entry name" value="Immunoglobulins"/>
    <property type="match status" value="1"/>
</dbReference>
<dbReference type="SMR" id="A0A803MBI1"/>
<dbReference type="OrthoDB" id="2019572at2759"/>
<dbReference type="Pfam" id="PF07250">
    <property type="entry name" value="Glyoxal_oxid_N"/>
    <property type="match status" value="1"/>
</dbReference>
<dbReference type="SUPFAM" id="SSF81296">
    <property type="entry name" value="E set domains"/>
    <property type="match status" value="1"/>
</dbReference>
<dbReference type="AlphaFoldDB" id="A0A803MBI1"/>
<dbReference type="PANTHER" id="PTHR32208:SF57">
    <property type="entry name" value="F14L17.20 PROTEIN"/>
    <property type="match status" value="1"/>
</dbReference>
<dbReference type="InterPro" id="IPR009880">
    <property type="entry name" value="Glyoxal_oxidase_N"/>
</dbReference>
<dbReference type="Proteomes" id="UP000596660">
    <property type="component" value="Unplaced"/>
</dbReference>
<dbReference type="InterPro" id="IPR013783">
    <property type="entry name" value="Ig-like_fold"/>
</dbReference>
<dbReference type="CDD" id="cd02851">
    <property type="entry name" value="E_set_GO_C"/>
    <property type="match status" value="1"/>
</dbReference>
<evidence type="ECO:0000259" key="4">
    <source>
        <dbReference type="Pfam" id="PF09118"/>
    </source>
</evidence>
<keyword evidence="1 2" id="KW-0732">Signal</keyword>
<reference evidence="5" key="2">
    <citation type="submission" date="2021-03" db="UniProtKB">
        <authorList>
            <consortium name="EnsemblPlants"/>
        </authorList>
    </citation>
    <scope>IDENTIFICATION</scope>
</reference>
<protein>
    <submittedName>
        <fullName evidence="5">Uncharacterized protein</fullName>
    </submittedName>
</protein>
<dbReference type="Pfam" id="PF09118">
    <property type="entry name" value="GO-like_E_set"/>
    <property type="match status" value="1"/>
</dbReference>
<dbReference type="Gene3D" id="2.130.10.80">
    <property type="entry name" value="Galactose oxidase/kelch, beta-propeller"/>
    <property type="match status" value="1"/>
</dbReference>
<dbReference type="EnsemblPlants" id="AUR62026448-RA">
    <property type="protein sequence ID" value="AUR62026448-RA:cds"/>
    <property type="gene ID" value="AUR62026448"/>
</dbReference>
<organism evidence="5 6">
    <name type="scientific">Chenopodium quinoa</name>
    <name type="common">Quinoa</name>
    <dbReference type="NCBI Taxonomy" id="63459"/>
    <lineage>
        <taxon>Eukaryota</taxon>
        <taxon>Viridiplantae</taxon>
        <taxon>Streptophyta</taxon>
        <taxon>Embryophyta</taxon>
        <taxon>Tracheophyta</taxon>
        <taxon>Spermatophyta</taxon>
        <taxon>Magnoliopsida</taxon>
        <taxon>eudicotyledons</taxon>
        <taxon>Gunneridae</taxon>
        <taxon>Pentapetalae</taxon>
        <taxon>Caryophyllales</taxon>
        <taxon>Chenopodiaceae</taxon>
        <taxon>Chenopodioideae</taxon>
        <taxon>Atripliceae</taxon>
        <taxon>Chenopodium</taxon>
    </lineage>
</organism>
<accession>A0A803MBI1</accession>
<dbReference type="RefSeq" id="XP_021747966.1">
    <property type="nucleotide sequence ID" value="XM_021892274.1"/>
</dbReference>
<feature type="domain" description="Galactose oxidase-like Early set" evidence="4">
    <location>
        <begin position="463"/>
        <end position="579"/>
    </location>
</feature>
<evidence type="ECO:0000259" key="3">
    <source>
        <dbReference type="Pfam" id="PF07250"/>
    </source>
</evidence>
<reference evidence="5" key="1">
    <citation type="journal article" date="2017" name="Nature">
        <title>The genome of Chenopodium quinoa.</title>
        <authorList>
            <person name="Jarvis D.E."/>
            <person name="Ho Y.S."/>
            <person name="Lightfoot D.J."/>
            <person name="Schmoeckel S.M."/>
            <person name="Li B."/>
            <person name="Borm T.J.A."/>
            <person name="Ohyanagi H."/>
            <person name="Mineta K."/>
            <person name="Michell C.T."/>
            <person name="Saber N."/>
            <person name="Kharbatia N.M."/>
            <person name="Rupper R.R."/>
            <person name="Sharp A.R."/>
            <person name="Dally N."/>
            <person name="Boughton B.A."/>
            <person name="Woo Y.H."/>
            <person name="Gao G."/>
            <person name="Schijlen E.G.W.M."/>
            <person name="Guo X."/>
            <person name="Momin A.A."/>
            <person name="Negrao S."/>
            <person name="Al-Babili S."/>
            <person name="Gehring C."/>
            <person name="Roessner U."/>
            <person name="Jung C."/>
            <person name="Murphy K."/>
            <person name="Arold S.T."/>
            <person name="Gojobori T."/>
            <person name="van der Linden C.G."/>
            <person name="van Loo E.N."/>
            <person name="Jellen E.N."/>
            <person name="Maughan P.J."/>
            <person name="Tester M."/>
        </authorList>
    </citation>
    <scope>NUCLEOTIDE SEQUENCE [LARGE SCALE GENOMIC DNA]</scope>
    <source>
        <strain evidence="5">cv. PI 614886</strain>
    </source>
</reference>
<dbReference type="InterPro" id="IPR011043">
    <property type="entry name" value="Gal_Oxase/kelch_b-propeller"/>
</dbReference>
<proteinExistence type="predicted"/>
<dbReference type="GeneID" id="110713839"/>
<name>A0A803MBI1_CHEQI</name>
<dbReference type="InterPro" id="IPR014756">
    <property type="entry name" value="Ig_E-set"/>
</dbReference>
<sequence>MVGFIIKKTIFLIFSLLLFTLSFSSPLLPTLPDVYFSDEDSFSGVGIPLGKWSLLQKSVGISAMHMQLLNNDQIVIFDRTDFGPSNLSLPAGKCVSDDCTAHSILYDVALNTFRPLTVVSDTWCSSGSVDPTGKLIQTGGYAQGERVIRTFTPCSRPSGVVVPCDWEELEVSLSSRRWYASNVLLPDGRVIIVGGRGSHNYEFFPKPPGQLGGRFPLQFLFDTWDGRNKENNLYPFLHLLPNGNLFIFANNRSIEFDYVTGHVIRKFPIMPSLARRNYPSTGSSVLLPIAGNSSSPDIEILICGGARPESYDLAKNKSVYVAAAQSCGRMVITDSSPHWIMEKLPMPRVMPDMIMLPTGDVLIINGAGNGTAGWENADNPVLNPVLYRTYEPDPTRRFVVLNPTKIPRMYHSSAVLVSDGRVIIGGSNPHVNYNFTPGVRFPTELSLESFSPPYLDQQYAVLRPSILAVETESMVVTYGQMVSVTYVLGMYKREEAEGNGGGSSSSSVKVTMVLPPFTTHSFGMNQRLLVLGEERVEQLSTYAYKVTARVAESVNVAPPGYYLLFVVHSGVPSRGVWVQLKRPSS</sequence>
<evidence type="ECO:0000256" key="2">
    <source>
        <dbReference type="SAM" id="SignalP"/>
    </source>
</evidence>
<dbReference type="InterPro" id="IPR037293">
    <property type="entry name" value="Gal_Oxidase_central_sf"/>
</dbReference>
<dbReference type="SUPFAM" id="SSF50965">
    <property type="entry name" value="Galactose oxidase, central domain"/>
    <property type="match status" value="1"/>
</dbReference>
<dbReference type="PANTHER" id="PTHR32208">
    <property type="entry name" value="SECRETED PROTEIN-RELATED"/>
    <property type="match status" value="1"/>
</dbReference>